<protein>
    <submittedName>
        <fullName evidence="2">DUF1772 domain-containing protein</fullName>
    </submittedName>
</protein>
<feature type="transmembrane region" description="Helical" evidence="1">
    <location>
        <begin position="93"/>
        <end position="114"/>
    </location>
</feature>
<dbReference type="Pfam" id="PF08592">
    <property type="entry name" value="Anthrone_oxy"/>
    <property type="match status" value="1"/>
</dbReference>
<keyword evidence="1" id="KW-0472">Membrane</keyword>
<gene>
    <name evidence="2" type="ORF">GCM10022204_02540</name>
</gene>
<sequence>MTDPVGSTGEALVGWLTLLAGLGAGLTAGVFLAFSSFVMTGLGRAPAAVGVRAMQEINRAAPNPVFMVTLFGTALLAVVLGAVALAAGSPGRWLVVVGALAYLVCIGLTVAYHVPRNDALAVLDPAAPGTVEAWRTYLTDWTRLNHVRTASAALGCLLLLLGRGAS</sequence>
<evidence type="ECO:0000313" key="3">
    <source>
        <dbReference type="Proteomes" id="UP001500051"/>
    </source>
</evidence>
<proteinExistence type="predicted"/>
<dbReference type="RefSeq" id="WP_344810451.1">
    <property type="nucleotide sequence ID" value="NZ_BAAAYX010000002.1"/>
</dbReference>
<keyword evidence="1" id="KW-0812">Transmembrane</keyword>
<organism evidence="2 3">
    <name type="scientific">Microlunatus aurantiacus</name>
    <dbReference type="NCBI Taxonomy" id="446786"/>
    <lineage>
        <taxon>Bacteria</taxon>
        <taxon>Bacillati</taxon>
        <taxon>Actinomycetota</taxon>
        <taxon>Actinomycetes</taxon>
        <taxon>Propionibacteriales</taxon>
        <taxon>Propionibacteriaceae</taxon>
        <taxon>Microlunatus</taxon>
    </lineage>
</organism>
<dbReference type="InterPro" id="IPR013901">
    <property type="entry name" value="Anthrone_oxy"/>
</dbReference>
<evidence type="ECO:0000256" key="1">
    <source>
        <dbReference type="SAM" id="Phobius"/>
    </source>
</evidence>
<keyword evidence="3" id="KW-1185">Reference proteome</keyword>
<feature type="transmembrane region" description="Helical" evidence="1">
    <location>
        <begin position="12"/>
        <end position="34"/>
    </location>
</feature>
<feature type="transmembrane region" description="Helical" evidence="1">
    <location>
        <begin position="65"/>
        <end position="87"/>
    </location>
</feature>
<name>A0ABP7CL95_9ACTN</name>
<dbReference type="EMBL" id="BAAAYX010000002">
    <property type="protein sequence ID" value="GAA3690988.1"/>
    <property type="molecule type" value="Genomic_DNA"/>
</dbReference>
<keyword evidence="1" id="KW-1133">Transmembrane helix</keyword>
<evidence type="ECO:0000313" key="2">
    <source>
        <dbReference type="EMBL" id="GAA3690988.1"/>
    </source>
</evidence>
<comment type="caution">
    <text evidence="2">The sequence shown here is derived from an EMBL/GenBank/DDBJ whole genome shotgun (WGS) entry which is preliminary data.</text>
</comment>
<reference evidence="3" key="1">
    <citation type="journal article" date="2019" name="Int. J. Syst. Evol. Microbiol.">
        <title>The Global Catalogue of Microorganisms (GCM) 10K type strain sequencing project: providing services to taxonomists for standard genome sequencing and annotation.</title>
        <authorList>
            <consortium name="The Broad Institute Genomics Platform"/>
            <consortium name="The Broad Institute Genome Sequencing Center for Infectious Disease"/>
            <person name="Wu L."/>
            <person name="Ma J."/>
        </authorList>
    </citation>
    <scope>NUCLEOTIDE SEQUENCE [LARGE SCALE GENOMIC DNA]</scope>
    <source>
        <strain evidence="3">JCM 16548</strain>
    </source>
</reference>
<accession>A0ABP7CL95</accession>
<dbReference type="Proteomes" id="UP001500051">
    <property type="component" value="Unassembled WGS sequence"/>
</dbReference>